<sequence length="312" mass="34529">MGQKFLRRMLCACMLAGLLFFSSCGGGSSGEAAAAENTSHRESVQQCRMPEASGTVVYGEEPWLLDASHTEDGYVMVSYSGSADKIKVRITYPDDTQYIYPMKLGEGAQTFPLTGGDGSYTIDLLEHTTDSQYAIAFSQEISVKLADEFEPFLYPNQYVWFTQSSKAAVYAKQLSDQASDDLNFVELVYNYVIGNITYDQALADSAPTTEYIPDVDETFTSGRGICFDYAALMTAMLRSQDIPTKLVVGYSGEAYHAWISVYLEEQGWVDNVIEFDGKSWSLMDPTLAANNDSSAVKKYVGDGSNYTEKYCY</sequence>
<protein>
    <submittedName>
        <fullName evidence="3">Transglutaminase domain-containing protein</fullName>
    </submittedName>
</protein>
<dbReference type="SMART" id="SM00460">
    <property type="entry name" value="TGc"/>
    <property type="match status" value="1"/>
</dbReference>
<dbReference type="Gene3D" id="3.10.620.30">
    <property type="match status" value="1"/>
</dbReference>
<name>A0AAE3EBW5_9FIRM</name>
<feature type="chain" id="PRO_5042134129" evidence="1">
    <location>
        <begin position="26"/>
        <end position="312"/>
    </location>
</feature>
<evidence type="ECO:0000313" key="3">
    <source>
        <dbReference type="EMBL" id="MCC2231151.1"/>
    </source>
</evidence>
<dbReference type="PROSITE" id="PS51257">
    <property type="entry name" value="PROKAR_LIPOPROTEIN"/>
    <property type="match status" value="1"/>
</dbReference>
<dbReference type="EMBL" id="JAJEQR010000023">
    <property type="protein sequence ID" value="MCC2231151.1"/>
    <property type="molecule type" value="Genomic_DNA"/>
</dbReference>
<feature type="signal peptide" evidence="1">
    <location>
        <begin position="1"/>
        <end position="25"/>
    </location>
</feature>
<proteinExistence type="predicted"/>
<comment type="caution">
    <text evidence="3">The sequence shown here is derived from an EMBL/GenBank/DDBJ whole genome shotgun (WGS) entry which is preliminary data.</text>
</comment>
<dbReference type="Proteomes" id="UP001198182">
    <property type="component" value="Unassembled WGS sequence"/>
</dbReference>
<feature type="domain" description="Transglutaminase-like" evidence="2">
    <location>
        <begin position="218"/>
        <end position="287"/>
    </location>
</feature>
<dbReference type="AlphaFoldDB" id="A0AAE3EBW5"/>
<keyword evidence="4" id="KW-1185">Reference proteome</keyword>
<dbReference type="PANTHER" id="PTHR33490">
    <property type="entry name" value="BLR5614 PROTEIN-RELATED"/>
    <property type="match status" value="1"/>
</dbReference>
<evidence type="ECO:0000259" key="2">
    <source>
        <dbReference type="SMART" id="SM00460"/>
    </source>
</evidence>
<dbReference type="Pfam" id="PF01841">
    <property type="entry name" value="Transglut_core"/>
    <property type="match status" value="1"/>
</dbReference>
<evidence type="ECO:0000313" key="4">
    <source>
        <dbReference type="Proteomes" id="UP001198182"/>
    </source>
</evidence>
<organism evidence="3 4">
    <name type="scientific">Hominifimenecus microfluidus</name>
    <dbReference type="NCBI Taxonomy" id="2885348"/>
    <lineage>
        <taxon>Bacteria</taxon>
        <taxon>Bacillati</taxon>
        <taxon>Bacillota</taxon>
        <taxon>Clostridia</taxon>
        <taxon>Lachnospirales</taxon>
        <taxon>Lachnospiraceae</taxon>
        <taxon>Hominifimenecus</taxon>
    </lineage>
</organism>
<reference evidence="3" key="1">
    <citation type="submission" date="2021-10" db="EMBL/GenBank/DDBJ databases">
        <title>Anaerobic single-cell dispensing facilitates the cultivation of human gut bacteria.</title>
        <authorList>
            <person name="Afrizal A."/>
        </authorList>
    </citation>
    <scope>NUCLEOTIDE SEQUENCE</scope>
    <source>
        <strain evidence="3">CLA-AA-H215</strain>
    </source>
</reference>
<dbReference type="RefSeq" id="WP_308453674.1">
    <property type="nucleotide sequence ID" value="NZ_JAJEQR010000023.1"/>
</dbReference>
<dbReference type="InterPro" id="IPR002931">
    <property type="entry name" value="Transglutaminase-like"/>
</dbReference>
<dbReference type="SUPFAM" id="SSF54001">
    <property type="entry name" value="Cysteine proteinases"/>
    <property type="match status" value="1"/>
</dbReference>
<evidence type="ECO:0000256" key="1">
    <source>
        <dbReference type="SAM" id="SignalP"/>
    </source>
</evidence>
<keyword evidence="1" id="KW-0732">Signal</keyword>
<dbReference type="InterPro" id="IPR038765">
    <property type="entry name" value="Papain-like_cys_pep_sf"/>
</dbReference>
<dbReference type="PANTHER" id="PTHR33490:SF6">
    <property type="entry name" value="SLL1049 PROTEIN"/>
    <property type="match status" value="1"/>
</dbReference>
<gene>
    <name evidence="3" type="ORF">LKD81_09125</name>
</gene>
<accession>A0AAE3EBW5</accession>